<dbReference type="GO" id="GO:0004425">
    <property type="term" value="F:indole-3-glycerol-phosphate synthase activity"/>
    <property type="evidence" value="ECO:0007669"/>
    <property type="project" value="UniProtKB-UniRule"/>
</dbReference>
<dbReference type="Gene3D" id="3.20.20.70">
    <property type="entry name" value="Aldolase class I"/>
    <property type="match status" value="1"/>
</dbReference>
<accession>A0AAJ1T312</accession>
<organism evidence="11 12">
    <name type="scientific">Oikeobacillus pervagus</name>
    <dbReference type="NCBI Taxonomy" id="1325931"/>
    <lineage>
        <taxon>Bacteria</taxon>
        <taxon>Bacillati</taxon>
        <taxon>Bacillota</taxon>
        <taxon>Bacilli</taxon>
        <taxon>Bacillales</taxon>
        <taxon>Bacillaceae</taxon>
        <taxon>Oikeobacillus</taxon>
    </lineage>
</organism>
<dbReference type="PANTHER" id="PTHR22854:SF2">
    <property type="entry name" value="INDOLE-3-GLYCEROL-PHOSPHATE SYNTHASE"/>
    <property type="match status" value="1"/>
</dbReference>
<dbReference type="PROSITE" id="PS00614">
    <property type="entry name" value="IGPS"/>
    <property type="match status" value="1"/>
</dbReference>
<sequence length="258" mass="29114">MTASILDGILQKKKEEVERLKETFRHEFVEQKKYSLYESFQQSTVMKVIAEMKRASPSKGDIHVTVDPLAQAKQYEQSGANAISVLTDEPFFKGKMEDLKNIREVVKLPILCKDFIIDPIQIDRAKQAGANVILLIAAALDDEQLTTLFSYAHETGLEVLLEVHDEVEMERALQLNAKIIGINNRDLKTFEVNLATTEKLIQPLKNEKDTYFISESGIRTKEDVERVRIAGASGILVGETLMRSKDINATLTSFKVEL</sequence>
<keyword evidence="4 9" id="KW-0028">Amino-acid biosynthesis</keyword>
<dbReference type="GO" id="GO:0000162">
    <property type="term" value="P:L-tryptophan biosynthetic process"/>
    <property type="evidence" value="ECO:0007669"/>
    <property type="project" value="UniProtKB-UniRule"/>
</dbReference>
<dbReference type="EMBL" id="JAUSUC010000006">
    <property type="protein sequence ID" value="MDQ0214356.1"/>
    <property type="molecule type" value="Genomic_DNA"/>
</dbReference>
<dbReference type="InterPro" id="IPR045186">
    <property type="entry name" value="Indole-3-glycerol_P_synth"/>
</dbReference>
<evidence type="ECO:0000256" key="3">
    <source>
        <dbReference type="ARBA" id="ARBA00008737"/>
    </source>
</evidence>
<protein>
    <recommendedName>
        <fullName evidence="9">Indole-3-glycerol phosphate synthase</fullName>
        <shortName evidence="9">IGPS</shortName>
        <ecNumber evidence="9">4.1.1.48</ecNumber>
    </recommendedName>
</protein>
<dbReference type="InterPro" id="IPR011060">
    <property type="entry name" value="RibuloseP-bd_barrel"/>
</dbReference>
<keyword evidence="6 9" id="KW-0822">Tryptophan biosynthesis</keyword>
<dbReference type="HAMAP" id="MF_00134_A">
    <property type="entry name" value="IGPS_A"/>
    <property type="match status" value="1"/>
</dbReference>
<evidence type="ECO:0000256" key="1">
    <source>
        <dbReference type="ARBA" id="ARBA00001633"/>
    </source>
</evidence>
<proteinExistence type="inferred from homology"/>
<dbReference type="CDD" id="cd00331">
    <property type="entry name" value="IGPS"/>
    <property type="match status" value="1"/>
</dbReference>
<gene>
    <name evidence="9" type="primary">trpC</name>
    <name evidence="11" type="ORF">J2S13_000752</name>
</gene>
<evidence type="ECO:0000313" key="11">
    <source>
        <dbReference type="EMBL" id="MDQ0214356.1"/>
    </source>
</evidence>
<dbReference type="InterPro" id="IPR013798">
    <property type="entry name" value="Indole-3-glycerol_P_synth_dom"/>
</dbReference>
<dbReference type="GO" id="GO:0004640">
    <property type="term" value="F:phosphoribosylanthranilate isomerase activity"/>
    <property type="evidence" value="ECO:0007669"/>
    <property type="project" value="TreeGrafter"/>
</dbReference>
<dbReference type="EC" id="4.1.1.48" evidence="9"/>
<evidence type="ECO:0000256" key="5">
    <source>
        <dbReference type="ARBA" id="ARBA00022793"/>
    </source>
</evidence>
<feature type="domain" description="Indole-3-glycerol phosphate synthase" evidence="10">
    <location>
        <begin position="6"/>
        <end position="252"/>
    </location>
</feature>
<evidence type="ECO:0000259" key="10">
    <source>
        <dbReference type="Pfam" id="PF00218"/>
    </source>
</evidence>
<dbReference type="PANTHER" id="PTHR22854">
    <property type="entry name" value="TRYPTOPHAN BIOSYNTHESIS PROTEIN"/>
    <property type="match status" value="1"/>
</dbReference>
<comment type="caution">
    <text evidence="11">The sequence shown here is derived from an EMBL/GenBank/DDBJ whole genome shotgun (WGS) entry which is preliminary data.</text>
</comment>
<dbReference type="HAMAP" id="MF_00134_B">
    <property type="entry name" value="IGPS_B"/>
    <property type="match status" value="1"/>
</dbReference>
<name>A0AAJ1T312_9BACI</name>
<keyword evidence="8 9" id="KW-0456">Lyase</keyword>
<evidence type="ECO:0000256" key="8">
    <source>
        <dbReference type="ARBA" id="ARBA00023239"/>
    </source>
</evidence>
<evidence type="ECO:0000256" key="4">
    <source>
        <dbReference type="ARBA" id="ARBA00022605"/>
    </source>
</evidence>
<dbReference type="InterPro" id="IPR001468">
    <property type="entry name" value="Indole-3-GlycerolPSynthase_CS"/>
</dbReference>
<dbReference type="RefSeq" id="WP_307256348.1">
    <property type="nucleotide sequence ID" value="NZ_JAUSUC010000006.1"/>
</dbReference>
<dbReference type="NCBIfam" id="NF001377">
    <property type="entry name" value="PRK00278.2-4"/>
    <property type="match status" value="1"/>
</dbReference>
<comment type="similarity">
    <text evidence="3 9">Belongs to the TrpC family.</text>
</comment>
<comment type="pathway">
    <text evidence="2 9">Amino-acid biosynthesis; L-tryptophan biosynthesis; L-tryptophan from chorismate: step 4/5.</text>
</comment>
<keyword evidence="7 9" id="KW-0057">Aromatic amino acid biosynthesis</keyword>
<evidence type="ECO:0000256" key="9">
    <source>
        <dbReference type="HAMAP-Rule" id="MF_00134"/>
    </source>
</evidence>
<keyword evidence="5 9" id="KW-0210">Decarboxylase</keyword>
<evidence type="ECO:0000256" key="7">
    <source>
        <dbReference type="ARBA" id="ARBA00023141"/>
    </source>
</evidence>
<keyword evidence="12" id="KW-1185">Reference proteome</keyword>
<evidence type="ECO:0000313" key="12">
    <source>
        <dbReference type="Proteomes" id="UP001237207"/>
    </source>
</evidence>
<dbReference type="InterPro" id="IPR013785">
    <property type="entry name" value="Aldolase_TIM"/>
</dbReference>
<dbReference type="NCBIfam" id="NF001371">
    <property type="entry name" value="PRK00278.1-3"/>
    <property type="match status" value="1"/>
</dbReference>
<dbReference type="FunFam" id="3.20.20.70:FF:000024">
    <property type="entry name" value="Indole-3-glycerol phosphate synthase"/>
    <property type="match status" value="1"/>
</dbReference>
<comment type="catalytic activity">
    <reaction evidence="1 9">
        <text>1-(2-carboxyphenylamino)-1-deoxy-D-ribulose 5-phosphate + H(+) = (1S,2R)-1-C-(indol-3-yl)glycerol 3-phosphate + CO2 + H2O</text>
        <dbReference type="Rhea" id="RHEA:23476"/>
        <dbReference type="ChEBI" id="CHEBI:15377"/>
        <dbReference type="ChEBI" id="CHEBI:15378"/>
        <dbReference type="ChEBI" id="CHEBI:16526"/>
        <dbReference type="ChEBI" id="CHEBI:58613"/>
        <dbReference type="ChEBI" id="CHEBI:58866"/>
        <dbReference type="EC" id="4.1.1.48"/>
    </reaction>
</comment>
<evidence type="ECO:0000256" key="2">
    <source>
        <dbReference type="ARBA" id="ARBA00004696"/>
    </source>
</evidence>
<dbReference type="SUPFAM" id="SSF51366">
    <property type="entry name" value="Ribulose-phoshate binding barrel"/>
    <property type="match status" value="1"/>
</dbReference>
<dbReference type="AlphaFoldDB" id="A0AAJ1T312"/>
<reference evidence="11" key="1">
    <citation type="submission" date="2023-07" db="EMBL/GenBank/DDBJ databases">
        <title>Genomic Encyclopedia of Type Strains, Phase IV (KMG-IV): sequencing the most valuable type-strain genomes for metagenomic binning, comparative biology and taxonomic classification.</title>
        <authorList>
            <person name="Goeker M."/>
        </authorList>
    </citation>
    <scope>NUCLEOTIDE SEQUENCE</scope>
    <source>
        <strain evidence="11">DSM 23947</strain>
    </source>
</reference>
<evidence type="ECO:0000256" key="6">
    <source>
        <dbReference type="ARBA" id="ARBA00022822"/>
    </source>
</evidence>
<dbReference type="Proteomes" id="UP001237207">
    <property type="component" value="Unassembled WGS sequence"/>
</dbReference>
<dbReference type="Pfam" id="PF00218">
    <property type="entry name" value="IGPS"/>
    <property type="match status" value="1"/>
</dbReference>